<dbReference type="RefSeq" id="WP_190582500.1">
    <property type="nucleotide sequence ID" value="NZ_CAWPQU010000075.1"/>
</dbReference>
<dbReference type="InterPro" id="IPR010985">
    <property type="entry name" value="Ribbon_hlx_hlx"/>
</dbReference>
<name>A0ABR8CJI9_9CYAN</name>
<keyword evidence="2" id="KW-1185">Reference proteome</keyword>
<sequence>MQLDSKDLEVKQKRLSVPLSEEQIEILEKIAESEKRSMGAQAALIIETWLKQHQGDRTKGKKS</sequence>
<dbReference type="Gene3D" id="1.10.1220.10">
    <property type="entry name" value="Met repressor-like"/>
    <property type="match status" value="1"/>
</dbReference>
<dbReference type="InterPro" id="IPR013321">
    <property type="entry name" value="Arc_rbn_hlx_hlx"/>
</dbReference>
<dbReference type="EMBL" id="JACJQY010000077">
    <property type="protein sequence ID" value="MBD2319966.1"/>
    <property type="molecule type" value="Genomic_DNA"/>
</dbReference>
<dbReference type="SUPFAM" id="SSF47598">
    <property type="entry name" value="Ribbon-helix-helix"/>
    <property type="match status" value="1"/>
</dbReference>
<reference evidence="1 2" key="1">
    <citation type="journal article" date="2020" name="ISME J.">
        <title>Comparative genomics reveals insights into cyanobacterial evolution and habitat adaptation.</title>
        <authorList>
            <person name="Chen M.Y."/>
            <person name="Teng W.K."/>
            <person name="Zhao L."/>
            <person name="Hu C.X."/>
            <person name="Zhou Y.K."/>
            <person name="Han B.P."/>
            <person name="Song L.R."/>
            <person name="Shu W.S."/>
        </authorList>
    </citation>
    <scope>NUCLEOTIDE SEQUENCE [LARGE SCALE GENOMIC DNA]</scope>
    <source>
        <strain evidence="1 2">FACHB-1050</strain>
    </source>
</reference>
<protein>
    <recommendedName>
        <fullName evidence="3">CopG-like ribbon-helix-helix domain-containing protein</fullName>
    </recommendedName>
</protein>
<proteinExistence type="predicted"/>
<organism evidence="1 2">
    <name type="scientific">Phormidium tenue FACHB-1050</name>
    <dbReference type="NCBI Taxonomy" id="2692857"/>
    <lineage>
        <taxon>Bacteria</taxon>
        <taxon>Bacillati</taxon>
        <taxon>Cyanobacteriota</taxon>
        <taxon>Cyanophyceae</taxon>
        <taxon>Oscillatoriophycideae</taxon>
        <taxon>Oscillatoriales</taxon>
        <taxon>Oscillatoriaceae</taxon>
        <taxon>Phormidium</taxon>
    </lineage>
</organism>
<gene>
    <name evidence="1" type="ORF">H6G05_24405</name>
</gene>
<accession>A0ABR8CJI9</accession>
<evidence type="ECO:0008006" key="3">
    <source>
        <dbReference type="Google" id="ProtNLM"/>
    </source>
</evidence>
<comment type="caution">
    <text evidence="1">The sequence shown here is derived from an EMBL/GenBank/DDBJ whole genome shotgun (WGS) entry which is preliminary data.</text>
</comment>
<evidence type="ECO:0000313" key="2">
    <source>
        <dbReference type="Proteomes" id="UP000618445"/>
    </source>
</evidence>
<evidence type="ECO:0000313" key="1">
    <source>
        <dbReference type="EMBL" id="MBD2319966.1"/>
    </source>
</evidence>
<dbReference type="Proteomes" id="UP000618445">
    <property type="component" value="Unassembled WGS sequence"/>
</dbReference>